<comment type="subcellular location">
    <subcellularLocation>
        <location evidence="2">Secreted</location>
    </subcellularLocation>
</comment>
<gene>
    <name evidence="6" type="ORF">HV823_03915</name>
</gene>
<dbReference type="InterPro" id="IPR050557">
    <property type="entry name" value="RTX_toxin/Mannuronan_C5-epim"/>
</dbReference>
<evidence type="ECO:0000313" key="6">
    <source>
        <dbReference type="EMBL" id="NVP54400.1"/>
    </source>
</evidence>
<dbReference type="Pfam" id="PF00353">
    <property type="entry name" value="HemolysinCabind"/>
    <property type="match status" value="1"/>
</dbReference>
<protein>
    <recommendedName>
        <fullName evidence="5">Peptidase M10 serralysin C-terminal domain-containing protein</fullName>
    </recommendedName>
</protein>
<organism evidence="6 7">
    <name type="scientific">Mycoplana rhizolycopersici</name>
    <dbReference type="NCBI Taxonomy" id="2746702"/>
    <lineage>
        <taxon>Bacteria</taxon>
        <taxon>Pseudomonadati</taxon>
        <taxon>Pseudomonadota</taxon>
        <taxon>Alphaproteobacteria</taxon>
        <taxon>Hyphomicrobiales</taxon>
        <taxon>Rhizobiaceae</taxon>
        <taxon>Mycoplana</taxon>
    </lineage>
</organism>
<evidence type="ECO:0000256" key="4">
    <source>
        <dbReference type="ARBA" id="ARBA00022737"/>
    </source>
</evidence>
<dbReference type="InterPro" id="IPR001343">
    <property type="entry name" value="Hemolysn_Ca-bd"/>
</dbReference>
<dbReference type="InterPro" id="IPR011049">
    <property type="entry name" value="Serralysin-like_metalloprot_C"/>
</dbReference>
<dbReference type="InterPro" id="IPR013858">
    <property type="entry name" value="Peptidase_M10B_C"/>
</dbReference>
<accession>A0ABX2Q9J9</accession>
<dbReference type="PANTHER" id="PTHR38340:SF1">
    <property type="entry name" value="S-LAYER PROTEIN"/>
    <property type="match status" value="1"/>
</dbReference>
<dbReference type="Gene3D" id="2.150.10.10">
    <property type="entry name" value="Serralysin-like metalloprotease, C-terminal"/>
    <property type="match status" value="1"/>
</dbReference>
<evidence type="ECO:0000256" key="2">
    <source>
        <dbReference type="ARBA" id="ARBA00004613"/>
    </source>
</evidence>
<dbReference type="RefSeq" id="WP_176948425.1">
    <property type="nucleotide sequence ID" value="NZ_JABXYK010000002.1"/>
</dbReference>
<dbReference type="EMBL" id="JABXYK010000002">
    <property type="protein sequence ID" value="NVP54400.1"/>
    <property type="molecule type" value="Genomic_DNA"/>
</dbReference>
<keyword evidence="4" id="KW-0677">Repeat</keyword>
<comment type="caution">
    <text evidence="6">The sequence shown here is derived from an EMBL/GenBank/DDBJ whole genome shotgun (WGS) entry which is preliminary data.</text>
</comment>
<keyword evidence="7" id="KW-1185">Reference proteome</keyword>
<evidence type="ECO:0000256" key="3">
    <source>
        <dbReference type="ARBA" id="ARBA00022525"/>
    </source>
</evidence>
<proteinExistence type="predicted"/>
<keyword evidence="3" id="KW-0964">Secreted</keyword>
<dbReference type="Proteomes" id="UP000659172">
    <property type="component" value="Unassembled WGS sequence"/>
</dbReference>
<evidence type="ECO:0000259" key="5">
    <source>
        <dbReference type="Pfam" id="PF08548"/>
    </source>
</evidence>
<dbReference type="SUPFAM" id="SSF51120">
    <property type="entry name" value="beta-Roll"/>
    <property type="match status" value="1"/>
</dbReference>
<sequence length="275" mass="29224">MAKITLGSMGKSKGFNFGNFYDLDILDYDNTTTPNSKGFKMFADGKNYTELKGTGLKYIFEDGEIFGLKSGTVTGLKHVEGGKMLLSITDLKMSAKTFSSTFEDDGPDALELILSGNDTITGTKFADAITGGGGKDTLNGGGGADKLYGGSGDDKLYGGAGRDELLGGAGKDTFIFKKASDSTVKASGRDTILDFSKKQGDRIDVSDIDAKTKASGDQDFAFIGTKDFSKKSGELRYEKKKADTYVYGDTNGDGKADFAIHIDSALKLDKGDFLL</sequence>
<dbReference type="InterPro" id="IPR018511">
    <property type="entry name" value="Hemolysin-typ_Ca-bd_CS"/>
</dbReference>
<dbReference type="PROSITE" id="PS00330">
    <property type="entry name" value="HEMOLYSIN_CALCIUM"/>
    <property type="match status" value="3"/>
</dbReference>
<evidence type="ECO:0000313" key="7">
    <source>
        <dbReference type="Proteomes" id="UP000659172"/>
    </source>
</evidence>
<comment type="cofactor">
    <cofactor evidence="1">
        <name>Ca(2+)</name>
        <dbReference type="ChEBI" id="CHEBI:29108"/>
    </cofactor>
</comment>
<name>A0ABX2Q9J9_9HYPH</name>
<dbReference type="PANTHER" id="PTHR38340">
    <property type="entry name" value="S-LAYER PROTEIN"/>
    <property type="match status" value="1"/>
</dbReference>
<dbReference type="Pfam" id="PF08548">
    <property type="entry name" value="Peptidase_M10_C"/>
    <property type="match status" value="1"/>
</dbReference>
<feature type="domain" description="Peptidase M10 serralysin C-terminal" evidence="5">
    <location>
        <begin position="149"/>
        <end position="264"/>
    </location>
</feature>
<dbReference type="PRINTS" id="PR00313">
    <property type="entry name" value="CABNDNGRPT"/>
</dbReference>
<reference evidence="6 7" key="1">
    <citation type="submission" date="2020-06" db="EMBL/GenBank/DDBJ databases">
        <title>Rhizobium sp.nov. isolated from the tomato plant.</title>
        <authorList>
            <person name="Thin K.K."/>
            <person name="Zhang X."/>
            <person name="He S."/>
        </authorList>
    </citation>
    <scope>NUCLEOTIDE SEQUENCE [LARGE SCALE GENOMIC DNA]</scope>
    <source>
        <strain evidence="6 7">DBTS2</strain>
    </source>
</reference>
<evidence type="ECO:0000256" key="1">
    <source>
        <dbReference type="ARBA" id="ARBA00001913"/>
    </source>
</evidence>